<evidence type="ECO:0000313" key="2">
    <source>
        <dbReference type="Proteomes" id="UP000272942"/>
    </source>
</evidence>
<sequence>MVNKISSTGIFGSSGGVHIYEGALLQYLKEGRANGCRRPEQDPDGQGEALWCKTKLRGSGYKTIRVPYRRPATDPATILDDMRRQANDSNHLILGDFNVLLIDWDENRCLLGAG</sequence>
<reference evidence="1 2" key="2">
    <citation type="submission" date="2018-11" db="EMBL/GenBank/DDBJ databases">
        <authorList>
            <consortium name="Pathogen Informatics"/>
        </authorList>
    </citation>
    <scope>NUCLEOTIDE SEQUENCE [LARGE SCALE GENOMIC DNA]</scope>
    <source>
        <strain evidence="1 2">Egypt</strain>
    </source>
</reference>
<evidence type="ECO:0000313" key="1">
    <source>
        <dbReference type="EMBL" id="VDP80652.1"/>
    </source>
</evidence>
<organism evidence="3">
    <name type="scientific">Echinostoma caproni</name>
    <dbReference type="NCBI Taxonomy" id="27848"/>
    <lineage>
        <taxon>Eukaryota</taxon>
        <taxon>Metazoa</taxon>
        <taxon>Spiralia</taxon>
        <taxon>Lophotrochozoa</taxon>
        <taxon>Platyhelminthes</taxon>
        <taxon>Trematoda</taxon>
        <taxon>Digenea</taxon>
        <taxon>Plagiorchiida</taxon>
        <taxon>Echinostomata</taxon>
        <taxon>Echinostomatoidea</taxon>
        <taxon>Echinostomatidae</taxon>
        <taxon>Echinostoma</taxon>
    </lineage>
</organism>
<dbReference type="WBParaSite" id="ECPE_0000728901-mRNA-1">
    <property type="protein sequence ID" value="ECPE_0000728901-mRNA-1"/>
    <property type="gene ID" value="ECPE_0000728901"/>
</dbReference>
<dbReference type="Proteomes" id="UP000272942">
    <property type="component" value="Unassembled WGS sequence"/>
</dbReference>
<gene>
    <name evidence="1" type="ORF">ECPE_LOCUS7273</name>
</gene>
<dbReference type="AlphaFoldDB" id="A0A183AJY8"/>
<name>A0A183AJY8_9TREM</name>
<evidence type="ECO:0000313" key="3">
    <source>
        <dbReference type="WBParaSite" id="ECPE_0000728901-mRNA-1"/>
    </source>
</evidence>
<reference evidence="3" key="1">
    <citation type="submission" date="2016-06" db="UniProtKB">
        <authorList>
            <consortium name="WormBaseParasite"/>
        </authorList>
    </citation>
    <scope>IDENTIFICATION</scope>
</reference>
<protein>
    <submittedName>
        <fullName evidence="3">Endo/exonuclease/phosphatase domain-containing protein</fullName>
    </submittedName>
</protein>
<dbReference type="EMBL" id="UZAN01044375">
    <property type="protein sequence ID" value="VDP80652.1"/>
    <property type="molecule type" value="Genomic_DNA"/>
</dbReference>
<proteinExistence type="predicted"/>
<keyword evidence="2" id="KW-1185">Reference proteome</keyword>
<accession>A0A183AJY8</accession>